<reference evidence="6" key="1">
    <citation type="journal article" date="2019" name="Int. J. Syst. Evol. Microbiol.">
        <title>The Global Catalogue of Microorganisms (GCM) 10K type strain sequencing project: providing services to taxonomists for standard genome sequencing and annotation.</title>
        <authorList>
            <consortium name="The Broad Institute Genomics Platform"/>
            <consortium name="The Broad Institute Genome Sequencing Center for Infectious Disease"/>
            <person name="Wu L."/>
            <person name="Ma J."/>
        </authorList>
    </citation>
    <scope>NUCLEOTIDE SEQUENCE [LARGE SCALE GENOMIC DNA]</scope>
    <source>
        <strain evidence="6">CCM 8895</strain>
    </source>
</reference>
<dbReference type="PROSITE" id="PS01124">
    <property type="entry name" value="HTH_ARAC_FAMILY_2"/>
    <property type="match status" value="1"/>
</dbReference>
<sequence>MDNSNICFSKVVLNKLIKNIEFQKTNFDIPYWGALEHHFGTQNHRHYFFEVCLITSGEGFYYEHDKKYSVHRNSLIFTQARTVHQMHSEAGMSLVYLSFVPKTVNGWDLYSANYQLPVLNLSENDPIVLTWDALLNLTLAYDENNKMSVLSMQSLSDTVFQLIIDRETNGLNESDRLIAVTDQTELLRSIKRYIRANISTPLSINKIANHFFISRRQIFRLFKKYEPYSCNSFIQQTRIEYAANLLSNSTMSITDISSAVGFSSIHYFSSVFTKKMRDTPQKFRLLYSNAQIKDFGSNE</sequence>
<keyword evidence="1" id="KW-0805">Transcription regulation</keyword>
<keyword evidence="6" id="KW-1185">Reference proteome</keyword>
<dbReference type="EMBL" id="JBHSSN010000015">
    <property type="protein sequence ID" value="MFC6323881.1"/>
    <property type="molecule type" value="Genomic_DNA"/>
</dbReference>
<dbReference type="InterPro" id="IPR014710">
    <property type="entry name" value="RmlC-like_jellyroll"/>
</dbReference>
<evidence type="ECO:0000256" key="2">
    <source>
        <dbReference type="ARBA" id="ARBA00023125"/>
    </source>
</evidence>
<feature type="domain" description="HTH araC/xylS-type" evidence="4">
    <location>
        <begin position="188"/>
        <end position="286"/>
    </location>
</feature>
<dbReference type="Pfam" id="PF12833">
    <property type="entry name" value="HTH_18"/>
    <property type="match status" value="1"/>
</dbReference>
<protein>
    <submittedName>
        <fullName evidence="5">AraC family transcriptional regulator</fullName>
    </submittedName>
</protein>
<dbReference type="PROSITE" id="PS00041">
    <property type="entry name" value="HTH_ARAC_FAMILY_1"/>
    <property type="match status" value="1"/>
</dbReference>
<evidence type="ECO:0000259" key="4">
    <source>
        <dbReference type="PROSITE" id="PS01124"/>
    </source>
</evidence>
<dbReference type="PANTHER" id="PTHR43280:SF28">
    <property type="entry name" value="HTH-TYPE TRANSCRIPTIONAL ACTIVATOR RHAS"/>
    <property type="match status" value="1"/>
</dbReference>
<evidence type="ECO:0000313" key="6">
    <source>
        <dbReference type="Proteomes" id="UP001596186"/>
    </source>
</evidence>
<dbReference type="SUPFAM" id="SSF46689">
    <property type="entry name" value="Homeodomain-like"/>
    <property type="match status" value="2"/>
</dbReference>
<dbReference type="RefSeq" id="WP_164507714.1">
    <property type="nucleotide sequence ID" value="NZ_JBHSSN010000015.1"/>
</dbReference>
<keyword evidence="3" id="KW-0804">Transcription</keyword>
<dbReference type="InterPro" id="IPR018062">
    <property type="entry name" value="HTH_AraC-typ_CS"/>
</dbReference>
<keyword evidence="2" id="KW-0238">DNA-binding</keyword>
<dbReference type="InterPro" id="IPR037923">
    <property type="entry name" value="HTH-like"/>
</dbReference>
<evidence type="ECO:0000313" key="5">
    <source>
        <dbReference type="EMBL" id="MFC6323881.1"/>
    </source>
</evidence>
<dbReference type="CDD" id="cd02208">
    <property type="entry name" value="cupin_RmlC-like"/>
    <property type="match status" value="1"/>
</dbReference>
<dbReference type="SUPFAM" id="SSF51215">
    <property type="entry name" value="Regulatory protein AraC"/>
    <property type="match status" value="1"/>
</dbReference>
<dbReference type="Gene3D" id="1.10.10.60">
    <property type="entry name" value="Homeodomain-like"/>
    <property type="match status" value="2"/>
</dbReference>
<dbReference type="Proteomes" id="UP001596186">
    <property type="component" value="Unassembled WGS sequence"/>
</dbReference>
<dbReference type="Gene3D" id="2.60.120.10">
    <property type="entry name" value="Jelly Rolls"/>
    <property type="match status" value="1"/>
</dbReference>
<proteinExistence type="predicted"/>
<dbReference type="SMART" id="SM00342">
    <property type="entry name" value="HTH_ARAC"/>
    <property type="match status" value="1"/>
</dbReference>
<accession>A0ABW1UVX2</accession>
<dbReference type="Pfam" id="PF02311">
    <property type="entry name" value="AraC_binding"/>
    <property type="match status" value="1"/>
</dbReference>
<dbReference type="InterPro" id="IPR009057">
    <property type="entry name" value="Homeodomain-like_sf"/>
</dbReference>
<organism evidence="5 6">
    <name type="scientific">Companilactobacillus baiquanensis</name>
    <dbReference type="NCBI Taxonomy" id="2486005"/>
    <lineage>
        <taxon>Bacteria</taxon>
        <taxon>Bacillati</taxon>
        <taxon>Bacillota</taxon>
        <taxon>Bacilli</taxon>
        <taxon>Lactobacillales</taxon>
        <taxon>Lactobacillaceae</taxon>
        <taxon>Companilactobacillus</taxon>
    </lineage>
</organism>
<evidence type="ECO:0000256" key="3">
    <source>
        <dbReference type="ARBA" id="ARBA00023163"/>
    </source>
</evidence>
<evidence type="ECO:0000256" key="1">
    <source>
        <dbReference type="ARBA" id="ARBA00023015"/>
    </source>
</evidence>
<comment type="caution">
    <text evidence="5">The sequence shown here is derived from an EMBL/GenBank/DDBJ whole genome shotgun (WGS) entry which is preliminary data.</text>
</comment>
<dbReference type="InterPro" id="IPR003313">
    <property type="entry name" value="AraC-bd"/>
</dbReference>
<name>A0ABW1UVX2_9LACO</name>
<gene>
    <name evidence="5" type="ORF">ACFP1F_09035</name>
</gene>
<dbReference type="PANTHER" id="PTHR43280">
    <property type="entry name" value="ARAC-FAMILY TRANSCRIPTIONAL REGULATOR"/>
    <property type="match status" value="1"/>
</dbReference>
<dbReference type="InterPro" id="IPR018060">
    <property type="entry name" value="HTH_AraC"/>
</dbReference>